<accession>A0A5N5G696</accession>
<evidence type="ECO:0000313" key="2">
    <source>
        <dbReference type="Proteomes" id="UP000327157"/>
    </source>
</evidence>
<name>A0A5N5G696_9ROSA</name>
<reference evidence="1 2" key="1">
    <citation type="submission" date="2019-09" db="EMBL/GenBank/DDBJ databases">
        <authorList>
            <person name="Ou C."/>
        </authorList>
    </citation>
    <scope>NUCLEOTIDE SEQUENCE [LARGE SCALE GENOMIC DNA]</scope>
    <source>
        <strain evidence="1">S2</strain>
        <tissue evidence="1">Leaf</tissue>
    </source>
</reference>
<dbReference type="Proteomes" id="UP000327157">
    <property type="component" value="Chromosome 17"/>
</dbReference>
<reference evidence="1 2" key="3">
    <citation type="submission" date="2019-11" db="EMBL/GenBank/DDBJ databases">
        <title>A de novo genome assembly of a pear dwarfing rootstock.</title>
        <authorList>
            <person name="Wang F."/>
            <person name="Wang J."/>
            <person name="Li S."/>
            <person name="Zhang Y."/>
            <person name="Fang M."/>
            <person name="Ma L."/>
            <person name="Zhao Y."/>
            <person name="Jiang S."/>
        </authorList>
    </citation>
    <scope>NUCLEOTIDE SEQUENCE [LARGE SCALE GENOMIC DNA]</scope>
    <source>
        <strain evidence="1">S2</strain>
        <tissue evidence="1">Leaf</tissue>
    </source>
</reference>
<dbReference type="EMBL" id="SMOL01000487">
    <property type="protein sequence ID" value="KAB2610935.1"/>
    <property type="molecule type" value="Genomic_DNA"/>
</dbReference>
<sequence>MNLTHVGQGAKWDWDELELQILSQSSYGRRRLEVWACKRRRRRASTCSGKGWDLGENQEGEMANVPCEAVVDGKDVIREGDEVMEKIVRK</sequence>
<proteinExistence type="predicted"/>
<reference evidence="2" key="2">
    <citation type="submission" date="2019-10" db="EMBL/GenBank/DDBJ databases">
        <title>A de novo genome assembly of a pear dwarfing rootstock.</title>
        <authorList>
            <person name="Wang F."/>
            <person name="Wang J."/>
            <person name="Li S."/>
            <person name="Zhang Y."/>
            <person name="Fang M."/>
            <person name="Ma L."/>
            <person name="Zhao Y."/>
            <person name="Jiang S."/>
        </authorList>
    </citation>
    <scope>NUCLEOTIDE SEQUENCE [LARGE SCALE GENOMIC DNA]</scope>
</reference>
<dbReference type="AlphaFoldDB" id="A0A5N5G696"/>
<evidence type="ECO:0000313" key="1">
    <source>
        <dbReference type="EMBL" id="KAB2610935.1"/>
    </source>
</evidence>
<gene>
    <name evidence="1" type="ORF">D8674_018967</name>
</gene>
<organism evidence="1 2">
    <name type="scientific">Pyrus ussuriensis x Pyrus communis</name>
    <dbReference type="NCBI Taxonomy" id="2448454"/>
    <lineage>
        <taxon>Eukaryota</taxon>
        <taxon>Viridiplantae</taxon>
        <taxon>Streptophyta</taxon>
        <taxon>Embryophyta</taxon>
        <taxon>Tracheophyta</taxon>
        <taxon>Spermatophyta</taxon>
        <taxon>Magnoliopsida</taxon>
        <taxon>eudicotyledons</taxon>
        <taxon>Gunneridae</taxon>
        <taxon>Pentapetalae</taxon>
        <taxon>rosids</taxon>
        <taxon>fabids</taxon>
        <taxon>Rosales</taxon>
        <taxon>Rosaceae</taxon>
        <taxon>Amygdaloideae</taxon>
        <taxon>Maleae</taxon>
        <taxon>Pyrus</taxon>
    </lineage>
</organism>
<keyword evidence="2" id="KW-1185">Reference proteome</keyword>
<comment type="caution">
    <text evidence="1">The sequence shown here is derived from an EMBL/GenBank/DDBJ whole genome shotgun (WGS) entry which is preliminary data.</text>
</comment>
<protein>
    <submittedName>
        <fullName evidence="1">Uncharacterized protein</fullName>
    </submittedName>
</protein>